<reference evidence="3 4" key="1">
    <citation type="journal article" date="2014" name="Front. Microbiol.">
        <title>Population and genomic analysis of the genus Halorubrum.</title>
        <authorList>
            <person name="Fullmer M.S."/>
            <person name="Soucy S.M."/>
            <person name="Swithers K.S."/>
            <person name="Makkay A.M."/>
            <person name="Wheeler R."/>
            <person name="Ventosa A."/>
            <person name="Gogarten J.P."/>
            <person name="Papke R.T."/>
        </authorList>
    </citation>
    <scope>NUCLEOTIDE SEQUENCE [LARGE SCALE GENOMIC DNA]</scope>
    <source>
        <strain evidence="3 4">Cb34</strain>
    </source>
</reference>
<keyword evidence="4" id="KW-1185">Reference proteome</keyword>
<dbReference type="OrthoDB" id="93530at2157"/>
<dbReference type="Proteomes" id="UP000216308">
    <property type="component" value="Unassembled WGS sequence"/>
</dbReference>
<proteinExistence type="predicted"/>
<dbReference type="EMBL" id="NHPJ01000114">
    <property type="protein sequence ID" value="OYR54789.1"/>
    <property type="molecule type" value="Genomic_DNA"/>
</dbReference>
<comment type="caution">
    <text evidence="3">The sequence shown here is derived from an EMBL/GenBank/DDBJ whole genome shotgun (WGS) entry which is preliminary data.</text>
</comment>
<sequence>MTDHNDDLKPLAIEGKLPLKAVGIENLREANPQYLPPHRYLHPWFARRPTPASRLAILASVLPKGVKSDDLLDWMQIGPKEGINEDIASFVERKKATENERSGNLESHYQYPRPFTRSPTKAQREELHETLRQHWDGEIPSVLDPTAGGGVIPYESLRYGLPTHANELNPVPSLILKVMLEYAPEVGDIESEVTKWAEEVNSRAASKIEDYFPSDARGQTPDNYVCTYSVQCNSCGTSIPLVPKWWIRTRSDGIDVVSKPIIEEDGSITYEVIVDPSEGDLEEFDPSEGPVSRGGDAECINCGVVTEDDQVRACFQTGDFEYEVYCVRYVTEDGSHGFRSPTEEDEAAFEAAEDRINSDFELSTFLTDPIPDGNKTSEPKNYGMEEWRDLFSPRQLVCNYEYVRVINEVEPSIREEYDDQTAESIVTLLVLAFTKLIDRNIRLADWDTTKGYPNPMFKGKNFAFKRVFVENNISVGGLDFLSSVEKIYGSYSELVDYLPQESQSAFLSVGDARSLPQENNSISAVVADPPYYSSIQYAELSDVFYVWMRECLQGVFPDVFSRSLTDKDAEAVANPDRFTDVAGEGTSKRELANQDYEQKMSEIFSELYRVLEPGGVMTVMFTHKETDAWDTLTMSLINSGFIITSTHPITSEMPQRAGMKNSASADSTLLLTGRKPHEEKDPDNVVPTLWSDVEADTRAAAKEAARDLLESGISLTKTDVIISAFGPTLRVFADAYPVVDDEDEEVPPRKALETAREAVTQILVDEYLEGMDVDTLDDVTEWYVLCWLVHESETFSYDDGRQLGLGIGVDIDEIKRSTKTWRKSRGDISLRGHDGRVQNINEKPEDRSSRLPIDPDDLSFPRSLDAVHAAMHVYDKKGETVTIEWLRERNYDTDSQFKATLKALLQVLPKNHEDWELARDLAVGRTSDVLDLDFGPNIFADDRKDTSQQSLEEF</sequence>
<gene>
    <name evidence="3" type="ORF">DJ70_13110</name>
</gene>
<dbReference type="Pfam" id="PF06634">
    <property type="entry name" value="DUF1156"/>
    <property type="match status" value="1"/>
</dbReference>
<dbReference type="RefSeq" id="WP_094533728.1">
    <property type="nucleotide sequence ID" value="NZ_NHPJ01000114.1"/>
</dbReference>
<feature type="domain" description="DUF1156" evidence="2">
    <location>
        <begin position="17"/>
        <end position="64"/>
    </location>
</feature>
<evidence type="ECO:0000256" key="1">
    <source>
        <dbReference type="SAM" id="MobiDB-lite"/>
    </source>
</evidence>
<dbReference type="AlphaFoldDB" id="A0A256IE30"/>
<dbReference type="InterPro" id="IPR009537">
    <property type="entry name" value="DUF1156"/>
</dbReference>
<evidence type="ECO:0000259" key="2">
    <source>
        <dbReference type="Pfam" id="PF06634"/>
    </source>
</evidence>
<evidence type="ECO:0000313" key="3">
    <source>
        <dbReference type="EMBL" id="OYR54789.1"/>
    </source>
</evidence>
<evidence type="ECO:0000313" key="4">
    <source>
        <dbReference type="Proteomes" id="UP000216308"/>
    </source>
</evidence>
<name>A0A256IE30_9EURY</name>
<accession>A0A256IE30</accession>
<protein>
    <recommendedName>
        <fullName evidence="2">DUF1156 domain-containing protein</fullName>
    </recommendedName>
</protein>
<dbReference type="InterPro" id="IPR029063">
    <property type="entry name" value="SAM-dependent_MTases_sf"/>
</dbReference>
<dbReference type="SUPFAM" id="SSF53335">
    <property type="entry name" value="S-adenosyl-L-methionine-dependent methyltransferases"/>
    <property type="match status" value="1"/>
</dbReference>
<organism evidence="3 4">
    <name type="scientific">Halorubrum halodurans</name>
    <dbReference type="NCBI Taxonomy" id="1383851"/>
    <lineage>
        <taxon>Archaea</taxon>
        <taxon>Methanobacteriati</taxon>
        <taxon>Methanobacteriota</taxon>
        <taxon>Stenosarchaea group</taxon>
        <taxon>Halobacteria</taxon>
        <taxon>Halobacteriales</taxon>
        <taxon>Haloferacaceae</taxon>
        <taxon>Halorubrum</taxon>
    </lineage>
</organism>
<feature type="region of interest" description="Disordered" evidence="1">
    <location>
        <begin position="97"/>
        <end position="119"/>
    </location>
</feature>
<dbReference type="Gene3D" id="3.40.50.150">
    <property type="entry name" value="Vaccinia Virus protein VP39"/>
    <property type="match status" value="1"/>
</dbReference>